<keyword evidence="2" id="KW-1185">Reference proteome</keyword>
<sequence length="144" mass="16445">MKETKNYCTVNLHDHNRNIKYTSDAKHMLKTASAFSIVKVNLTAQVISSTVALKKLKKLSFFLRNFDKFFDCLNVRNPFEGEATGTIYKFSSEECNDAVQTDTEWITPNMECTPFVFTHSFNEAPLEQHCGNYRSKCGSNVNPN</sequence>
<organism evidence="1 2">
    <name type="scientific">Mya arenaria</name>
    <name type="common">Soft-shell clam</name>
    <dbReference type="NCBI Taxonomy" id="6604"/>
    <lineage>
        <taxon>Eukaryota</taxon>
        <taxon>Metazoa</taxon>
        <taxon>Spiralia</taxon>
        <taxon>Lophotrochozoa</taxon>
        <taxon>Mollusca</taxon>
        <taxon>Bivalvia</taxon>
        <taxon>Autobranchia</taxon>
        <taxon>Heteroconchia</taxon>
        <taxon>Euheterodonta</taxon>
        <taxon>Imparidentia</taxon>
        <taxon>Neoheterodontei</taxon>
        <taxon>Myida</taxon>
        <taxon>Myoidea</taxon>
        <taxon>Myidae</taxon>
        <taxon>Mya</taxon>
    </lineage>
</organism>
<evidence type="ECO:0000313" key="2">
    <source>
        <dbReference type="Proteomes" id="UP001164746"/>
    </source>
</evidence>
<accession>A0ABY7DY67</accession>
<protein>
    <submittedName>
        <fullName evidence="1">Uncharacterized protein</fullName>
    </submittedName>
</protein>
<dbReference type="EMBL" id="CP111015">
    <property type="protein sequence ID" value="WAR02677.1"/>
    <property type="molecule type" value="Genomic_DNA"/>
</dbReference>
<reference evidence="1" key="1">
    <citation type="submission" date="2022-11" db="EMBL/GenBank/DDBJ databases">
        <title>Centuries of genome instability and evolution in soft-shell clam transmissible cancer (bioRxiv).</title>
        <authorList>
            <person name="Hart S.F.M."/>
            <person name="Yonemitsu M.A."/>
            <person name="Giersch R.M."/>
            <person name="Beal B.F."/>
            <person name="Arriagada G."/>
            <person name="Davis B.W."/>
            <person name="Ostrander E.A."/>
            <person name="Goff S.P."/>
            <person name="Metzger M.J."/>
        </authorList>
    </citation>
    <scope>NUCLEOTIDE SEQUENCE</scope>
    <source>
        <strain evidence="1">MELC-2E11</strain>
        <tissue evidence="1">Siphon/mantle</tissue>
    </source>
</reference>
<proteinExistence type="predicted"/>
<name>A0ABY7DY67_MYAAR</name>
<evidence type="ECO:0000313" key="1">
    <source>
        <dbReference type="EMBL" id="WAR02677.1"/>
    </source>
</evidence>
<dbReference type="Proteomes" id="UP001164746">
    <property type="component" value="Chromosome 4"/>
</dbReference>
<gene>
    <name evidence="1" type="ORF">MAR_009235</name>
</gene>
<feature type="non-terminal residue" evidence="1">
    <location>
        <position position="1"/>
    </location>
</feature>